<feature type="binding site" evidence="2">
    <location>
        <position position="193"/>
    </location>
    <ligand>
        <name>FAD</name>
        <dbReference type="ChEBI" id="CHEBI:57692"/>
    </ligand>
</feature>
<proteinExistence type="predicted"/>
<feature type="binding site" evidence="2">
    <location>
        <position position="344"/>
    </location>
    <ligand>
        <name>FAD</name>
        <dbReference type="ChEBI" id="CHEBI:57692"/>
    </ligand>
</feature>
<dbReference type="InterPro" id="IPR033856">
    <property type="entry name" value="Trp_halogen"/>
</dbReference>
<evidence type="ECO:0000256" key="2">
    <source>
        <dbReference type="PIRSR" id="PIRSR011396-2"/>
    </source>
</evidence>
<feature type="active site" evidence="1">
    <location>
        <position position="83"/>
    </location>
</feature>
<dbReference type="Proteomes" id="UP000245728">
    <property type="component" value="Chromosome"/>
</dbReference>
<dbReference type="SUPFAM" id="SSF51905">
    <property type="entry name" value="FAD/NAD(P)-binding domain"/>
    <property type="match status" value="1"/>
</dbReference>
<keyword evidence="2" id="KW-0274">FAD</keyword>
<dbReference type="AlphaFoldDB" id="A0A2S2DZN9"/>
<feature type="binding site" evidence="2">
    <location>
        <position position="353"/>
    </location>
    <ligand>
        <name>L-tryptophan</name>
        <dbReference type="ChEBI" id="CHEBI:57912"/>
    </ligand>
</feature>
<dbReference type="RefSeq" id="WP_109338442.1">
    <property type="nucleotide sequence ID" value="NZ_CP029347.1"/>
</dbReference>
<keyword evidence="2" id="KW-0285">Flavoprotein</keyword>
<evidence type="ECO:0000313" key="4">
    <source>
        <dbReference type="Proteomes" id="UP000245728"/>
    </source>
</evidence>
<gene>
    <name evidence="3" type="ORF">HMF8227_00244</name>
</gene>
<feature type="binding site" evidence="2">
    <location>
        <position position="83"/>
    </location>
    <ligand>
        <name>7-chloro-L-tryptophan</name>
        <dbReference type="ChEBI" id="CHEBI:58713"/>
    </ligand>
</feature>
<dbReference type="GO" id="GO:0004497">
    <property type="term" value="F:monooxygenase activity"/>
    <property type="evidence" value="ECO:0007669"/>
    <property type="project" value="InterPro"/>
</dbReference>
<dbReference type="PIRSF" id="PIRSF011396">
    <property type="entry name" value="Trp_halogenase"/>
    <property type="match status" value="1"/>
</dbReference>
<dbReference type="EMBL" id="CP029347">
    <property type="protein sequence ID" value="AWL10752.1"/>
    <property type="molecule type" value="Genomic_DNA"/>
</dbReference>
<name>A0A2S2DZN9_9ALTE</name>
<dbReference type="Pfam" id="PF04820">
    <property type="entry name" value="Trp_halogenase"/>
    <property type="match status" value="1"/>
</dbReference>
<keyword evidence="3" id="KW-0560">Oxidoreductase</keyword>
<feature type="binding site" evidence="2">
    <location>
        <position position="357"/>
    </location>
    <ligand>
        <name>FAD</name>
        <dbReference type="ChEBI" id="CHEBI:57692"/>
    </ligand>
</feature>
<reference evidence="3 4" key="1">
    <citation type="submission" date="2018-05" db="EMBL/GenBank/DDBJ databases">
        <title>Salinimonas sp. HMF8227 Genome sequencing and assembly.</title>
        <authorList>
            <person name="Kang H."/>
            <person name="Kang J."/>
            <person name="Cha I."/>
            <person name="Kim H."/>
            <person name="Joh K."/>
        </authorList>
    </citation>
    <scope>NUCLEOTIDE SEQUENCE [LARGE SCALE GENOMIC DNA]</scope>
    <source>
        <strain evidence="3 4">HMF8227</strain>
    </source>
</reference>
<dbReference type="Gene3D" id="3.50.50.60">
    <property type="entry name" value="FAD/NAD(P)-binding domain"/>
    <property type="match status" value="1"/>
</dbReference>
<protein>
    <submittedName>
        <fullName evidence="3">Tryptophan 7-halogenase</fullName>
        <ecNumber evidence="3">1.14.19.9</ecNumber>
    </submittedName>
</protein>
<dbReference type="PANTHER" id="PTHR43747">
    <property type="entry name" value="FAD-BINDING PROTEIN"/>
    <property type="match status" value="1"/>
</dbReference>
<evidence type="ECO:0000313" key="3">
    <source>
        <dbReference type="EMBL" id="AWL10752.1"/>
    </source>
</evidence>
<dbReference type="InterPro" id="IPR006905">
    <property type="entry name" value="Flavin_halogenase"/>
</dbReference>
<dbReference type="InterPro" id="IPR050816">
    <property type="entry name" value="Flavin-dep_Halogenase_NPB"/>
</dbReference>
<feature type="binding site" evidence="2">
    <location>
        <begin position="13"/>
        <end position="16"/>
    </location>
    <ligand>
        <name>FAD</name>
        <dbReference type="ChEBI" id="CHEBI:57692"/>
    </ligand>
</feature>
<keyword evidence="2" id="KW-0547">Nucleotide-binding</keyword>
<organism evidence="3 4">
    <name type="scientific">Saliniradius amylolyticus</name>
    <dbReference type="NCBI Taxonomy" id="2183582"/>
    <lineage>
        <taxon>Bacteria</taxon>
        <taxon>Pseudomonadati</taxon>
        <taxon>Pseudomonadota</taxon>
        <taxon>Gammaproteobacteria</taxon>
        <taxon>Alteromonadales</taxon>
        <taxon>Alteromonadaceae</taxon>
        <taxon>Saliniradius</taxon>
    </lineage>
</organism>
<dbReference type="KEGG" id="salh:HMF8227_00244"/>
<accession>A0A2S2DZN9</accession>
<dbReference type="InterPro" id="IPR036188">
    <property type="entry name" value="FAD/NAD-bd_sf"/>
</dbReference>
<dbReference type="OrthoDB" id="7178350at2"/>
<dbReference type="EC" id="1.14.19.9" evidence="3"/>
<evidence type="ECO:0000256" key="1">
    <source>
        <dbReference type="PIRSR" id="PIRSR011396-1"/>
    </source>
</evidence>
<keyword evidence="4" id="KW-1185">Reference proteome</keyword>
<sequence>MNQSIQRILVVGGGTAGWLSAAYLAKSLRVADPNSPYRISLVESPDIPTIGVGEGTWPTLRNTLRHLGISETRFLRQCCASFKQASKFIDWQQSPKNGQHNHYYHLFDLPGMHWPFSPAGYWAAGLAGDTPYADAISVQAKVCEAGLAPKQITTPDYQGLLNYAYHLDAGKFAELLTEVATGELGVTHIQANVTEVQKHNNGDIAAVGTDRAGLLEADLFIDCTGFQSLLLGQSLEVPFKSLSDVLFTDRAVVAQVPHTNEDTELASCTLSTAQQAGWIWDIGLTNRRGVGHVYSSNHTDKTTAEESLRRYIGSGHDALNYRHLSMQVGHREKFWHRNCVAIGLSAAFMEPLEASAIFLIEAACYMVADQFPKNRQVMDTIAGQFNDSFRTRWQKVVDFIKLHYVLSGRTDNAFWLDNKDPSSIPDSLKQKLELWRHQLPSRYDFSFAFEPFTQESYEFILFGMTPGKLPEAGPLDPDLASRAREQFERIQTAWTQVNSDLPSHRALLNRVQQQGFYPS</sequence>
<dbReference type="PANTHER" id="PTHR43747:SF4">
    <property type="entry name" value="FLAVIN-DEPENDENT TRYPTOPHAN HALOGENASE"/>
    <property type="match status" value="1"/>
</dbReference>
<dbReference type="GO" id="GO:0000166">
    <property type="term" value="F:nucleotide binding"/>
    <property type="evidence" value="ECO:0007669"/>
    <property type="project" value="UniProtKB-KW"/>
</dbReference>